<dbReference type="AlphaFoldDB" id="A0A8J7CZ57"/>
<organism evidence="2 3">
    <name type="scientific">Mangrovicoccus algicola</name>
    <dbReference type="NCBI Taxonomy" id="2771008"/>
    <lineage>
        <taxon>Bacteria</taxon>
        <taxon>Pseudomonadati</taxon>
        <taxon>Pseudomonadota</taxon>
        <taxon>Alphaproteobacteria</taxon>
        <taxon>Rhodobacterales</taxon>
        <taxon>Paracoccaceae</taxon>
        <taxon>Mangrovicoccus</taxon>
    </lineage>
</organism>
<gene>
    <name evidence="2" type="ORF">ICN82_19720</name>
</gene>
<protein>
    <recommendedName>
        <fullName evidence="4">Xylulokinase</fullName>
    </recommendedName>
</protein>
<sequence>PVARAGAIDAVLLGAAARAAAAAAGGAAALPGMLERMAPAPWTLPPDPDAQAAMAEDFAILAAHLGPAAQPA</sequence>
<dbReference type="EMBL" id="JACVXA010000094">
    <property type="protein sequence ID" value="MBE3640437.1"/>
    <property type="molecule type" value="Genomic_DNA"/>
</dbReference>
<evidence type="ECO:0008006" key="4">
    <source>
        <dbReference type="Google" id="ProtNLM"/>
    </source>
</evidence>
<dbReference type="RefSeq" id="WP_226898628.1">
    <property type="nucleotide sequence ID" value="NZ_JACVXA010000094.1"/>
</dbReference>
<comment type="caution">
    <text evidence="2">The sequence shown here is derived from an EMBL/GenBank/DDBJ whole genome shotgun (WGS) entry which is preliminary data.</text>
</comment>
<feature type="signal peptide" evidence="1">
    <location>
        <begin position="1"/>
        <end position="22"/>
    </location>
</feature>
<keyword evidence="3" id="KW-1185">Reference proteome</keyword>
<reference evidence="2" key="1">
    <citation type="submission" date="2020-09" db="EMBL/GenBank/DDBJ databases">
        <title>A novel bacterium of genus Mangrovicoccus, isolated from South China Sea.</title>
        <authorList>
            <person name="Huang H."/>
            <person name="Mo K."/>
            <person name="Hu Y."/>
        </authorList>
    </citation>
    <scope>NUCLEOTIDE SEQUENCE</scope>
    <source>
        <strain evidence="2">HB182678</strain>
    </source>
</reference>
<keyword evidence="1" id="KW-0732">Signal</keyword>
<evidence type="ECO:0000256" key="1">
    <source>
        <dbReference type="SAM" id="SignalP"/>
    </source>
</evidence>
<proteinExistence type="predicted"/>
<feature type="chain" id="PRO_5035163094" description="Xylulokinase" evidence="1">
    <location>
        <begin position="23"/>
        <end position="72"/>
    </location>
</feature>
<dbReference type="Proteomes" id="UP000609121">
    <property type="component" value="Unassembled WGS sequence"/>
</dbReference>
<evidence type="ECO:0000313" key="3">
    <source>
        <dbReference type="Proteomes" id="UP000609121"/>
    </source>
</evidence>
<name>A0A8J7CZ57_9RHOB</name>
<evidence type="ECO:0000313" key="2">
    <source>
        <dbReference type="EMBL" id="MBE3640437.1"/>
    </source>
</evidence>
<accession>A0A8J7CZ57</accession>
<feature type="non-terminal residue" evidence="2">
    <location>
        <position position="1"/>
    </location>
</feature>